<protein>
    <recommendedName>
        <fullName evidence="4">Secreted protein</fullName>
    </recommendedName>
</protein>
<name>A0A0H4I2T2_9GAMM</name>
<organism evidence="2 3">
    <name type="scientific">Marinobacter psychrophilus</name>
    <dbReference type="NCBI Taxonomy" id="330734"/>
    <lineage>
        <taxon>Bacteria</taxon>
        <taxon>Pseudomonadati</taxon>
        <taxon>Pseudomonadota</taxon>
        <taxon>Gammaproteobacteria</taxon>
        <taxon>Pseudomonadales</taxon>
        <taxon>Marinobacteraceae</taxon>
        <taxon>Marinobacter</taxon>
    </lineage>
</organism>
<evidence type="ECO:0000256" key="1">
    <source>
        <dbReference type="SAM" id="SignalP"/>
    </source>
</evidence>
<dbReference type="RefSeq" id="WP_048386973.1">
    <property type="nucleotide sequence ID" value="NZ_CP011494.1"/>
</dbReference>
<dbReference type="PATRIC" id="fig|330734.3.peg.2867"/>
<keyword evidence="3" id="KW-1185">Reference proteome</keyword>
<sequence>MNRILKPTLFTMLIGSTIAAAPGVASAYNLVDKDESALNLDIELVLGHFSSGETYGNSDASPSWTEGYAKYGLSGSHSIGSGTLFGAVNALSSGTCGDGDALGVTNGDNDATELDLWVEWAAMDHLIISPLMGFYTPDSSASNQGNDDTNIYAQVIAVVPF</sequence>
<gene>
    <name evidence="2" type="ORF">ABA45_13665</name>
</gene>
<reference evidence="2 3" key="1">
    <citation type="submission" date="2015-05" db="EMBL/GenBank/DDBJ databases">
        <title>Complete genome of Marinobacter psychrophilus strain 20041T isolated from sea-ice of the Canadian Basin.</title>
        <authorList>
            <person name="Song L."/>
            <person name="Ren L."/>
            <person name="Yu Y."/>
            <person name="Wang X."/>
        </authorList>
    </citation>
    <scope>NUCLEOTIDE SEQUENCE [LARGE SCALE GENOMIC DNA]</scope>
    <source>
        <strain evidence="2 3">20041</strain>
    </source>
</reference>
<evidence type="ECO:0008006" key="4">
    <source>
        <dbReference type="Google" id="ProtNLM"/>
    </source>
</evidence>
<keyword evidence="1" id="KW-0732">Signal</keyword>
<dbReference type="EMBL" id="CP011494">
    <property type="protein sequence ID" value="AKO53336.1"/>
    <property type="molecule type" value="Genomic_DNA"/>
</dbReference>
<feature type="chain" id="PRO_5005206015" description="Secreted protein" evidence="1">
    <location>
        <begin position="28"/>
        <end position="161"/>
    </location>
</feature>
<dbReference type="AlphaFoldDB" id="A0A0H4I2T2"/>
<proteinExistence type="predicted"/>
<dbReference type="STRING" id="330734.ABA45_13665"/>
<dbReference type="Proteomes" id="UP000036406">
    <property type="component" value="Chromosome"/>
</dbReference>
<accession>A0A0H4I2T2</accession>
<dbReference type="KEGG" id="mpq:ABA45_13665"/>
<feature type="signal peptide" evidence="1">
    <location>
        <begin position="1"/>
        <end position="27"/>
    </location>
</feature>
<evidence type="ECO:0000313" key="3">
    <source>
        <dbReference type="Proteomes" id="UP000036406"/>
    </source>
</evidence>
<evidence type="ECO:0000313" key="2">
    <source>
        <dbReference type="EMBL" id="AKO53336.1"/>
    </source>
</evidence>